<feature type="transmembrane region" description="Helical" evidence="1">
    <location>
        <begin position="33"/>
        <end position="54"/>
    </location>
</feature>
<keyword evidence="1" id="KW-1133">Transmembrane helix</keyword>
<gene>
    <name evidence="2" type="ORF">SAMN05421543_13224</name>
</gene>
<accession>A0A1I7LB91</accession>
<sequence>MPKFELSAEDKAKMLTQLKSIEAAVKVRRPRRWLMSALAAGSAIVVAGSLFFALEMKGASNKNSPATTTSVTAQPKHLEAATSTLQEVTDKFGPKAEELHQLLTHTVGLLDAWAYGKSEIPGQGDYSFADPNPTHHNGQAGVEPYLQADYDKFRQLFKTELAEMPKKPSVPGSSIGFLQTDREDWQILYSIDQAYQMALYYYSASVYQHSGYLEATPGNNTPAALAANTLREWNDLLFGGRIQLSDVPKVKH</sequence>
<keyword evidence="1" id="KW-0812">Transmembrane</keyword>
<proteinExistence type="predicted"/>
<reference evidence="3" key="1">
    <citation type="submission" date="2016-10" db="EMBL/GenBank/DDBJ databases">
        <authorList>
            <person name="Varghese N."/>
        </authorList>
    </citation>
    <scope>NUCLEOTIDE SEQUENCE [LARGE SCALE GENOMIC DNA]</scope>
    <source>
        <strain evidence="3">DSM 17980</strain>
    </source>
</reference>
<name>A0A1I7LB91_9BACL</name>
<evidence type="ECO:0000313" key="3">
    <source>
        <dbReference type="Proteomes" id="UP000183508"/>
    </source>
</evidence>
<protein>
    <submittedName>
        <fullName evidence="2">Uncharacterized protein</fullName>
    </submittedName>
</protein>
<keyword evidence="1" id="KW-0472">Membrane</keyword>
<organism evidence="2 3">
    <name type="scientific">Alicyclobacillus macrosporangiidus</name>
    <dbReference type="NCBI Taxonomy" id="392015"/>
    <lineage>
        <taxon>Bacteria</taxon>
        <taxon>Bacillati</taxon>
        <taxon>Bacillota</taxon>
        <taxon>Bacilli</taxon>
        <taxon>Bacillales</taxon>
        <taxon>Alicyclobacillaceae</taxon>
        <taxon>Alicyclobacillus</taxon>
    </lineage>
</organism>
<dbReference type="AlphaFoldDB" id="A0A1I7LB91"/>
<keyword evidence="3" id="KW-1185">Reference proteome</keyword>
<dbReference type="EMBL" id="FPBV01000032">
    <property type="protein sequence ID" value="SFV06955.1"/>
    <property type="molecule type" value="Genomic_DNA"/>
</dbReference>
<evidence type="ECO:0000256" key="1">
    <source>
        <dbReference type="SAM" id="Phobius"/>
    </source>
</evidence>
<dbReference type="Proteomes" id="UP000183508">
    <property type="component" value="Unassembled WGS sequence"/>
</dbReference>
<evidence type="ECO:0000313" key="2">
    <source>
        <dbReference type="EMBL" id="SFV06955.1"/>
    </source>
</evidence>